<sequence length="211" mass="23229">MTATGRVFSAPIEPASGSARALLESFFEQQRARSSSYERWNGAYASMLAGTTSEDAFVLETKRTTDDMRGYSEKILGIEEGLKRLDRTSAAMLVRVIQQNERVRLEMTAALQVLRRAAAREAWSWQRGGERAAAETTMNLKPSWARTEDCDPAACAIGCACAKDGPEPTEEEYSNAVGEATQTLERAFGEINDAIEELRYELEDEVDGGAN</sequence>
<dbReference type="Pfam" id="PF14966">
    <property type="entry name" value="DNA_repr_REX1B"/>
    <property type="match status" value="1"/>
</dbReference>
<dbReference type="RefSeq" id="XP_001417615.1">
    <property type="nucleotide sequence ID" value="XM_001417578.1"/>
</dbReference>
<protein>
    <submittedName>
        <fullName evidence="1">Uncharacterized protein</fullName>
    </submittedName>
</protein>
<dbReference type="PANTHER" id="PTHR28309">
    <property type="entry name" value="REQUIRED FOR EXCISION 1-B DOMAIN-CONTAINING PROTEIN"/>
    <property type="match status" value="1"/>
</dbReference>
<dbReference type="AlphaFoldDB" id="A4RWP5"/>
<proteinExistence type="predicted"/>
<evidence type="ECO:0000313" key="1">
    <source>
        <dbReference type="EMBL" id="ABO95908.1"/>
    </source>
</evidence>
<organism evidence="1 2">
    <name type="scientific">Ostreococcus lucimarinus (strain CCE9901)</name>
    <dbReference type="NCBI Taxonomy" id="436017"/>
    <lineage>
        <taxon>Eukaryota</taxon>
        <taxon>Viridiplantae</taxon>
        <taxon>Chlorophyta</taxon>
        <taxon>Mamiellophyceae</taxon>
        <taxon>Mamiellales</taxon>
        <taxon>Bathycoccaceae</taxon>
        <taxon>Ostreococcus</taxon>
    </lineage>
</organism>
<dbReference type="EMBL" id="CP000584">
    <property type="protein sequence ID" value="ABO95908.1"/>
    <property type="molecule type" value="Genomic_DNA"/>
</dbReference>
<dbReference type="Gramene" id="ABO95908">
    <property type="protein sequence ID" value="ABO95908"/>
    <property type="gene ID" value="OSTLU_15207"/>
</dbReference>
<dbReference type="OrthoDB" id="545873at2759"/>
<dbReference type="InterPro" id="IPR039491">
    <property type="entry name" value="REX1-B"/>
</dbReference>
<dbReference type="Proteomes" id="UP000001568">
    <property type="component" value="Chromosome 4"/>
</dbReference>
<reference evidence="1 2" key="1">
    <citation type="journal article" date="2007" name="Proc. Natl. Acad. Sci. U.S.A.">
        <title>The tiny eukaryote Ostreococcus provides genomic insights into the paradox of plankton speciation.</title>
        <authorList>
            <person name="Palenik B."/>
            <person name="Grimwood J."/>
            <person name="Aerts A."/>
            <person name="Rouze P."/>
            <person name="Salamov A."/>
            <person name="Putnam N."/>
            <person name="Dupont C."/>
            <person name="Jorgensen R."/>
            <person name="Derelle E."/>
            <person name="Rombauts S."/>
            <person name="Zhou K."/>
            <person name="Otillar R."/>
            <person name="Merchant S.S."/>
            <person name="Podell S."/>
            <person name="Gaasterland T."/>
            <person name="Napoli C."/>
            <person name="Gendler K."/>
            <person name="Manuell A."/>
            <person name="Tai V."/>
            <person name="Vallon O."/>
            <person name="Piganeau G."/>
            <person name="Jancek S."/>
            <person name="Heijde M."/>
            <person name="Jabbari K."/>
            <person name="Bowler C."/>
            <person name="Lohr M."/>
            <person name="Robbens S."/>
            <person name="Werner G."/>
            <person name="Dubchak I."/>
            <person name="Pazour G.J."/>
            <person name="Ren Q."/>
            <person name="Paulsen I."/>
            <person name="Delwiche C."/>
            <person name="Schmutz J."/>
            <person name="Rokhsar D."/>
            <person name="Van de Peer Y."/>
            <person name="Moreau H."/>
            <person name="Grigoriev I.V."/>
        </authorList>
    </citation>
    <scope>NUCLEOTIDE SEQUENCE [LARGE SCALE GENOMIC DNA]</scope>
    <source>
        <strain evidence="1 2">CCE9901</strain>
    </source>
</reference>
<gene>
    <name evidence="1" type="ORF">OSTLU_15207</name>
</gene>
<evidence type="ECO:0000313" key="2">
    <source>
        <dbReference type="Proteomes" id="UP000001568"/>
    </source>
</evidence>
<name>A4RWP5_OSTLU</name>
<keyword evidence="2" id="KW-1185">Reference proteome</keyword>
<accession>A4RWP5</accession>
<dbReference type="HOGENOM" id="CLU_1306649_0_0_1"/>
<dbReference type="eggNOG" id="ENOG502QTMH">
    <property type="taxonomic scope" value="Eukaryota"/>
</dbReference>
<dbReference type="KEGG" id="olu:OSTLU_15207"/>
<dbReference type="PANTHER" id="PTHR28309:SF1">
    <property type="entry name" value="REQUIRED FOR EXCISION 1-B DOMAIN-CONTAINING PROTEIN"/>
    <property type="match status" value="1"/>
</dbReference>
<dbReference type="GeneID" id="5001275"/>